<keyword evidence="8" id="KW-1185">Reference proteome</keyword>
<keyword evidence="5" id="KW-0560">Oxidoreductase</keyword>
<dbReference type="InterPro" id="IPR036188">
    <property type="entry name" value="FAD/NAD-bd_sf"/>
</dbReference>
<dbReference type="EMBL" id="JAGIOI010000001">
    <property type="protein sequence ID" value="MBP2411935.1"/>
    <property type="molecule type" value="Genomic_DNA"/>
</dbReference>
<gene>
    <name evidence="7" type="ORF">JOF48_000734</name>
</gene>
<reference evidence="7 8" key="1">
    <citation type="submission" date="2021-03" db="EMBL/GenBank/DDBJ databases">
        <title>Sequencing the genomes of 1000 actinobacteria strains.</title>
        <authorList>
            <person name="Klenk H.-P."/>
        </authorList>
    </citation>
    <scope>NUCLEOTIDE SEQUENCE [LARGE SCALE GENOMIC DNA]</scope>
    <source>
        <strain evidence="7 8">DSM 16005</strain>
    </source>
</reference>
<organism evidence="7 8">
    <name type="scientific">Arthrobacter stackebrandtii</name>
    <dbReference type="NCBI Taxonomy" id="272161"/>
    <lineage>
        <taxon>Bacteria</taxon>
        <taxon>Bacillati</taxon>
        <taxon>Actinomycetota</taxon>
        <taxon>Actinomycetes</taxon>
        <taxon>Micrococcales</taxon>
        <taxon>Micrococcaceae</taxon>
        <taxon>Arthrobacter</taxon>
    </lineage>
</organism>
<dbReference type="SUPFAM" id="SSF51905">
    <property type="entry name" value="FAD/NAD(P)-binding domain"/>
    <property type="match status" value="1"/>
</dbReference>
<keyword evidence="4" id="KW-0274">FAD</keyword>
<evidence type="ECO:0000313" key="8">
    <source>
        <dbReference type="Proteomes" id="UP000711614"/>
    </source>
</evidence>
<keyword evidence="3" id="KW-0285">Flavoprotein</keyword>
<evidence type="ECO:0000256" key="2">
    <source>
        <dbReference type="ARBA" id="ARBA00010790"/>
    </source>
</evidence>
<protein>
    <submittedName>
        <fullName evidence="7">Choline dehydrogenase-like flavoprotein</fullName>
    </submittedName>
</protein>
<accession>A0ABS4YTY8</accession>
<evidence type="ECO:0000256" key="1">
    <source>
        <dbReference type="ARBA" id="ARBA00001974"/>
    </source>
</evidence>
<dbReference type="RefSeq" id="WP_209677399.1">
    <property type="nucleotide sequence ID" value="NZ_JAGIOI010000001.1"/>
</dbReference>
<comment type="caution">
    <text evidence="7">The sequence shown here is derived from an EMBL/GenBank/DDBJ whole genome shotgun (WGS) entry which is preliminary data.</text>
</comment>
<comment type="cofactor">
    <cofactor evidence="1">
        <name>FAD</name>
        <dbReference type="ChEBI" id="CHEBI:57692"/>
    </cofactor>
</comment>
<evidence type="ECO:0000256" key="4">
    <source>
        <dbReference type="ARBA" id="ARBA00022827"/>
    </source>
</evidence>
<dbReference type="InterPro" id="IPR051473">
    <property type="entry name" value="P2Ox-like"/>
</dbReference>
<dbReference type="PANTHER" id="PTHR42784:SF1">
    <property type="entry name" value="PYRANOSE 2-OXIDASE"/>
    <property type="match status" value="1"/>
</dbReference>
<comment type="similarity">
    <text evidence="2">Belongs to the GMC oxidoreductase family.</text>
</comment>
<name>A0ABS4YTY8_9MICC</name>
<feature type="domain" description="Glucose-methanol-choline oxidoreductase C-terminal" evidence="6">
    <location>
        <begin position="405"/>
        <end position="538"/>
    </location>
</feature>
<dbReference type="Proteomes" id="UP000711614">
    <property type="component" value="Unassembled WGS sequence"/>
</dbReference>
<evidence type="ECO:0000256" key="5">
    <source>
        <dbReference type="ARBA" id="ARBA00023002"/>
    </source>
</evidence>
<evidence type="ECO:0000259" key="6">
    <source>
        <dbReference type="Pfam" id="PF05199"/>
    </source>
</evidence>
<evidence type="ECO:0000256" key="3">
    <source>
        <dbReference type="ARBA" id="ARBA00022630"/>
    </source>
</evidence>
<dbReference type="InterPro" id="IPR007867">
    <property type="entry name" value="GMC_OxRtase_C"/>
</dbReference>
<evidence type="ECO:0000313" key="7">
    <source>
        <dbReference type="EMBL" id="MBP2411935.1"/>
    </source>
</evidence>
<dbReference type="Gene3D" id="3.50.50.60">
    <property type="entry name" value="FAD/NAD(P)-binding domain"/>
    <property type="match status" value="1"/>
</dbReference>
<proteinExistence type="inferred from homology"/>
<dbReference type="Pfam" id="PF05199">
    <property type="entry name" value="GMC_oxred_C"/>
    <property type="match status" value="1"/>
</dbReference>
<dbReference type="PANTHER" id="PTHR42784">
    <property type="entry name" value="PYRANOSE 2-OXIDASE"/>
    <property type="match status" value="1"/>
</dbReference>
<sequence>MNHVFFLSEGGWKAAREEEQFDHIIIGTGFCSYAFAERTLSANPFAKILIIERGPFFLPQHFQNLPLPYKQTLGGLSETFPWTLAAATANQPAGNISWQHGMVPFFGGRSIMWSAWCPRPLESEMRGWPAPVIEAAQKHFESAEKLLNVISADQVDAGQPAEALKIIAETRPVYGTMQRRLQTMMAKGLGRITSATRSMPAPLAAATGVASGVDFAKFSTPAVLLELANKQDALWKAGKGNQLRIVTDCTVERVLEQDGKATALQTSRGVVKVGEANVVLAMGTLPPATLVQNSFPQVPNAGEQFSAHFITSVVARVPRKDFDFAQELGDLELAAIYLAGESPAHMQYHVQLSVLSDRNPVENAQKSERYAPDVVSTASMAQLLSSEDYLVFVCAVLGELDEDNAQNHFRANGGADPTTNVTLQVLANSTDEETWNTMDEGTFQMMERVLSPGGAARVEYWHGDPNTGSWGAERPSIAERRVPGLVHESSSLPIGDGAQASVGLDYGLIGVDNVYVTGGGLWPTGGSWNPTMTMVALAQDLADKLADSGDAGSAS</sequence>